<accession>A0ABU2B2M3</accession>
<dbReference type="EMBL" id="JAVDYJ010000001">
    <property type="protein sequence ID" value="MDR7347858.1"/>
    <property type="molecule type" value="Genomic_DNA"/>
</dbReference>
<feature type="domain" description="DUF8175" evidence="3">
    <location>
        <begin position="68"/>
        <end position="248"/>
    </location>
</feature>
<evidence type="ECO:0000256" key="1">
    <source>
        <dbReference type="SAM" id="MobiDB-lite"/>
    </source>
</evidence>
<evidence type="ECO:0000256" key="2">
    <source>
        <dbReference type="SAM" id="Phobius"/>
    </source>
</evidence>
<feature type="compositionally biased region" description="Polar residues" evidence="1">
    <location>
        <begin position="7"/>
        <end position="27"/>
    </location>
</feature>
<dbReference type="InterPro" id="IPR058488">
    <property type="entry name" value="DUF8175"/>
</dbReference>
<sequence>MTKRESTGSTRRQPTSSENPPQAQESNFWTTGKGVLTIIGIAVAATVVVMALIFSTLDRDNEFGQPAVYTDEQTDSVCGLGGVAREGSIADTPDAEWIEYRGAWLPTSETYGPGLYDTEGEFRCFERSPRGMLFAASAYTGQLTNPSYWEAEPEIFAGQYAAEHQEEATELFTTVFSEADTALGGFRLVHYDGETAQIDMAVTSFDGSETSRTSVVLDLVWADGDWHIDATEPELGITLTPLSDLIGYQHWSA</sequence>
<organism evidence="4 5">
    <name type="scientific">Enteractinococcus fodinae</name>
    <dbReference type="NCBI Taxonomy" id="684663"/>
    <lineage>
        <taxon>Bacteria</taxon>
        <taxon>Bacillati</taxon>
        <taxon>Actinomycetota</taxon>
        <taxon>Actinomycetes</taxon>
        <taxon>Micrococcales</taxon>
        <taxon>Micrococcaceae</taxon>
    </lineage>
</organism>
<evidence type="ECO:0000313" key="5">
    <source>
        <dbReference type="Proteomes" id="UP001183794"/>
    </source>
</evidence>
<proteinExistence type="predicted"/>
<feature type="region of interest" description="Disordered" evidence="1">
    <location>
        <begin position="1"/>
        <end position="27"/>
    </location>
</feature>
<reference evidence="4 5" key="1">
    <citation type="submission" date="2023-07" db="EMBL/GenBank/DDBJ databases">
        <title>Sequencing the genomes of 1000 actinobacteria strains.</title>
        <authorList>
            <person name="Klenk H.-P."/>
        </authorList>
    </citation>
    <scope>NUCLEOTIDE SEQUENCE [LARGE SCALE GENOMIC DNA]</scope>
    <source>
        <strain evidence="4 5">DSM 22966</strain>
    </source>
</reference>
<dbReference type="Proteomes" id="UP001183794">
    <property type="component" value="Unassembled WGS sequence"/>
</dbReference>
<dbReference type="Pfam" id="PF26526">
    <property type="entry name" value="DUF8175"/>
    <property type="match status" value="1"/>
</dbReference>
<name>A0ABU2B2M3_9MICC</name>
<keyword evidence="2" id="KW-1133">Transmembrane helix</keyword>
<evidence type="ECO:0000259" key="3">
    <source>
        <dbReference type="Pfam" id="PF26526"/>
    </source>
</evidence>
<feature type="transmembrane region" description="Helical" evidence="2">
    <location>
        <begin position="35"/>
        <end position="54"/>
    </location>
</feature>
<gene>
    <name evidence="4" type="ORF">J2S62_002115</name>
</gene>
<dbReference type="RefSeq" id="WP_310174520.1">
    <property type="nucleotide sequence ID" value="NZ_BAABHE010000002.1"/>
</dbReference>
<keyword evidence="2" id="KW-0812">Transmembrane</keyword>
<keyword evidence="2" id="KW-0472">Membrane</keyword>
<comment type="caution">
    <text evidence="4">The sequence shown here is derived from an EMBL/GenBank/DDBJ whole genome shotgun (WGS) entry which is preliminary data.</text>
</comment>
<protein>
    <recommendedName>
        <fullName evidence="3">DUF8175 domain-containing protein</fullName>
    </recommendedName>
</protein>
<keyword evidence="5" id="KW-1185">Reference proteome</keyword>
<evidence type="ECO:0000313" key="4">
    <source>
        <dbReference type="EMBL" id="MDR7347858.1"/>
    </source>
</evidence>